<keyword evidence="2" id="KW-1185">Reference proteome</keyword>
<evidence type="ECO:0000313" key="2">
    <source>
        <dbReference type="Proteomes" id="UP000215590"/>
    </source>
</evidence>
<protein>
    <submittedName>
        <fullName evidence="1">Uncharacterized protein</fullName>
    </submittedName>
</protein>
<accession>A0A256FBL7</accession>
<comment type="caution">
    <text evidence="1">The sequence shown here is derived from an EMBL/GenBank/DDBJ whole genome shotgun (WGS) entry which is preliminary data.</text>
</comment>
<reference evidence="1 2" key="1">
    <citation type="submission" date="2017-07" db="EMBL/GenBank/DDBJ databases">
        <title>Phylogenetic study on the rhizospheric bacterium Ochrobactrum sp. A44.</title>
        <authorList>
            <person name="Krzyzanowska D.M."/>
            <person name="Ossowicki A."/>
            <person name="Rajewska M."/>
            <person name="Maciag T."/>
            <person name="Kaczynski Z."/>
            <person name="Czerwicka M."/>
            <person name="Jafra S."/>
        </authorList>
    </citation>
    <scope>NUCLEOTIDE SEQUENCE [LARGE SCALE GENOMIC DNA]</scope>
    <source>
        <strain evidence="1 2">DSM 7216</strain>
    </source>
</reference>
<dbReference type="Proteomes" id="UP000215590">
    <property type="component" value="Unassembled WGS sequence"/>
</dbReference>
<dbReference type="EMBL" id="NNRJ01000056">
    <property type="protein sequence ID" value="OYR12267.1"/>
    <property type="molecule type" value="Genomic_DNA"/>
</dbReference>
<gene>
    <name evidence="1" type="ORF">CEV31_3586</name>
</gene>
<organism evidence="1 2">
    <name type="scientific">Brucella thiophenivorans</name>
    <dbReference type="NCBI Taxonomy" id="571255"/>
    <lineage>
        <taxon>Bacteria</taxon>
        <taxon>Pseudomonadati</taxon>
        <taxon>Pseudomonadota</taxon>
        <taxon>Alphaproteobacteria</taxon>
        <taxon>Hyphomicrobiales</taxon>
        <taxon>Brucellaceae</taxon>
        <taxon>Brucella/Ochrobactrum group</taxon>
        <taxon>Brucella</taxon>
    </lineage>
</organism>
<sequence>MLAGSIADHLFSTRMETWFSRLISETRFLTGNQMIGSMILVVNRNLLSQSQP</sequence>
<proteinExistence type="predicted"/>
<evidence type="ECO:0000313" key="1">
    <source>
        <dbReference type="EMBL" id="OYR12267.1"/>
    </source>
</evidence>
<name>A0A256FBL7_9HYPH</name>
<dbReference type="AlphaFoldDB" id="A0A256FBL7"/>